<reference evidence="1" key="1">
    <citation type="journal article" date="2021" name="Proc. Natl. Acad. Sci. U.S.A.">
        <title>Three genomes in the algal genus Volvox reveal the fate of a haploid sex-determining region after a transition to homothallism.</title>
        <authorList>
            <person name="Yamamoto K."/>
            <person name="Hamaji T."/>
            <person name="Kawai-Toyooka H."/>
            <person name="Matsuzaki R."/>
            <person name="Takahashi F."/>
            <person name="Nishimura Y."/>
            <person name="Kawachi M."/>
            <person name="Noguchi H."/>
            <person name="Minakuchi Y."/>
            <person name="Umen J.G."/>
            <person name="Toyoda A."/>
            <person name="Nozaki H."/>
        </authorList>
    </citation>
    <scope>NUCLEOTIDE SEQUENCE</scope>
    <source>
        <strain evidence="1">NIES-3785</strain>
    </source>
</reference>
<evidence type="ECO:0000313" key="1">
    <source>
        <dbReference type="EMBL" id="GIM04003.1"/>
    </source>
</evidence>
<evidence type="ECO:0000313" key="2">
    <source>
        <dbReference type="Proteomes" id="UP000722791"/>
    </source>
</evidence>
<accession>A0A8J4GC62</accession>
<gene>
    <name evidence="1" type="ORF">Vretimale_8612</name>
</gene>
<dbReference type="EMBL" id="BNCQ01000015">
    <property type="protein sequence ID" value="GIM04003.1"/>
    <property type="molecule type" value="Genomic_DNA"/>
</dbReference>
<sequence>MGISPAPYYIANLFLGWCEYEFLSHLFSFTIIRPAKQVRSAFRFTNRYLDDLLALHNKHLDSLLFRTPNVNLPLGVHGIYPSQLEIPQQSHPEGATPFLDILLIHSVRNGCSCYVTRLFDKLQQSARAFASISRAFASFG</sequence>
<dbReference type="Proteomes" id="UP000722791">
    <property type="component" value="Unassembled WGS sequence"/>
</dbReference>
<organism evidence="1 2">
    <name type="scientific">Volvox reticuliferus</name>
    <dbReference type="NCBI Taxonomy" id="1737510"/>
    <lineage>
        <taxon>Eukaryota</taxon>
        <taxon>Viridiplantae</taxon>
        <taxon>Chlorophyta</taxon>
        <taxon>core chlorophytes</taxon>
        <taxon>Chlorophyceae</taxon>
        <taxon>CS clade</taxon>
        <taxon>Chlamydomonadales</taxon>
        <taxon>Volvocaceae</taxon>
        <taxon>Volvox</taxon>
    </lineage>
</organism>
<name>A0A8J4GC62_9CHLO</name>
<comment type="caution">
    <text evidence="1">The sequence shown here is derived from an EMBL/GenBank/DDBJ whole genome shotgun (WGS) entry which is preliminary data.</text>
</comment>
<protein>
    <submittedName>
        <fullName evidence="1">Uncharacterized protein</fullName>
    </submittedName>
</protein>
<dbReference type="AlphaFoldDB" id="A0A8J4GC62"/>
<proteinExistence type="predicted"/>